<dbReference type="RefSeq" id="WP_048715628.1">
    <property type="nucleotide sequence ID" value="NZ_CALFOW010000040.1"/>
</dbReference>
<dbReference type="PROSITE" id="PS51273">
    <property type="entry name" value="GATASE_TYPE_1"/>
    <property type="match status" value="1"/>
</dbReference>
<dbReference type="InterPro" id="IPR029062">
    <property type="entry name" value="Class_I_gatase-like"/>
</dbReference>
<dbReference type="Gene3D" id="3.40.50.880">
    <property type="match status" value="1"/>
</dbReference>
<organism evidence="2 3">
    <name type="scientific">Cardiobacterium hominis</name>
    <dbReference type="NCBI Taxonomy" id="2718"/>
    <lineage>
        <taxon>Bacteria</taxon>
        <taxon>Pseudomonadati</taxon>
        <taxon>Pseudomonadota</taxon>
        <taxon>Gammaproteobacteria</taxon>
        <taxon>Cardiobacteriales</taxon>
        <taxon>Cardiobacteriaceae</taxon>
        <taxon>Cardiobacterium</taxon>
    </lineage>
</organism>
<name>A0A1C3H463_9GAMM</name>
<dbReference type="Proteomes" id="UP000190837">
    <property type="component" value="Unassembled WGS sequence"/>
</dbReference>
<proteinExistence type="predicted"/>
<dbReference type="EMBL" id="FKLO01000041">
    <property type="protein sequence ID" value="SAM62888.1"/>
    <property type="molecule type" value="Genomic_DNA"/>
</dbReference>
<evidence type="ECO:0000313" key="3">
    <source>
        <dbReference type="Proteomes" id="UP000190837"/>
    </source>
</evidence>
<reference evidence="3" key="1">
    <citation type="submission" date="2016-04" db="EMBL/GenBank/DDBJ databases">
        <authorList>
            <person name="Tagini F."/>
        </authorList>
    </citation>
    <scope>NUCLEOTIDE SEQUENCE [LARGE SCALE GENOMIC DNA]</scope>
    <source>
        <strain evidence="3">CHUV0807</strain>
    </source>
</reference>
<keyword evidence="2" id="KW-0315">Glutamine amidotransferase</keyword>
<evidence type="ECO:0000313" key="2">
    <source>
        <dbReference type="EMBL" id="SAM62888.1"/>
    </source>
</evidence>
<feature type="domain" description="Glutamine amidotransferase" evidence="1">
    <location>
        <begin position="44"/>
        <end position="182"/>
    </location>
</feature>
<dbReference type="PANTHER" id="PTHR42695:SF5">
    <property type="entry name" value="GLUTAMINE AMIDOTRANSFERASE YLR126C-RELATED"/>
    <property type="match status" value="1"/>
</dbReference>
<dbReference type="AlphaFoldDB" id="A0A1C3H463"/>
<dbReference type="SUPFAM" id="SSF52317">
    <property type="entry name" value="Class I glutamine amidotransferase-like"/>
    <property type="match status" value="1"/>
</dbReference>
<dbReference type="Pfam" id="PF00117">
    <property type="entry name" value="GATase"/>
    <property type="match status" value="1"/>
</dbReference>
<dbReference type="CDD" id="cd01741">
    <property type="entry name" value="GATase1_1"/>
    <property type="match status" value="1"/>
</dbReference>
<dbReference type="GO" id="GO:0003922">
    <property type="term" value="F:GMP synthase (glutamine-hydrolyzing) activity"/>
    <property type="evidence" value="ECO:0007669"/>
    <property type="project" value="UniProtKB-EC"/>
</dbReference>
<keyword evidence="2" id="KW-0436">Ligase</keyword>
<gene>
    <name evidence="2" type="ORF">CHUV0807_1057</name>
</gene>
<sequence>MLRIVAILHNPAGSTGLIGKFLDEQPEVDFRVLCPLAGDPLPEADTFDAAIVFGGKMSANDCPALPPLLSELLWIRGIVDAGKPFLGICLGAQLLAMAYGGKITRHAEHIVEIGFYPLYPTVDGFNSIFAEMPERFFQWHNEGFTLPDGAVKLAASDAFPNQAFSLGGRAFGFQFHPEATIEQIRYWHTRDSEELASPGAQTVTSQWLYQERHCEEIGAWLQGFLAFWLKGAA</sequence>
<dbReference type="InterPro" id="IPR017926">
    <property type="entry name" value="GATASE"/>
</dbReference>
<evidence type="ECO:0000259" key="1">
    <source>
        <dbReference type="Pfam" id="PF00117"/>
    </source>
</evidence>
<dbReference type="PANTHER" id="PTHR42695">
    <property type="entry name" value="GLUTAMINE AMIDOTRANSFERASE YLR126C-RELATED"/>
    <property type="match status" value="1"/>
</dbReference>
<dbReference type="EC" id="6.3.5.2" evidence="2"/>
<keyword evidence="2" id="KW-0808">Transferase</keyword>
<dbReference type="GO" id="GO:0016740">
    <property type="term" value="F:transferase activity"/>
    <property type="evidence" value="ECO:0007669"/>
    <property type="project" value="UniProtKB-KW"/>
</dbReference>
<accession>A0A1C3H463</accession>
<dbReference type="InterPro" id="IPR044992">
    <property type="entry name" value="ChyE-like"/>
</dbReference>
<protein>
    <submittedName>
        <fullName evidence="2">Glutamine amidotransferase class-I</fullName>
        <ecNumber evidence="2">6.3.5.2</ecNumber>
    </submittedName>
</protein>
<dbReference type="GO" id="GO:0005829">
    <property type="term" value="C:cytosol"/>
    <property type="evidence" value="ECO:0007669"/>
    <property type="project" value="TreeGrafter"/>
</dbReference>